<feature type="chain" id="PRO_5043055152" evidence="2">
    <location>
        <begin position="19"/>
        <end position="80"/>
    </location>
</feature>
<gene>
    <name evidence="3" type="ORF">EDD36DRAFT_478628</name>
</gene>
<evidence type="ECO:0000256" key="2">
    <source>
        <dbReference type="SAM" id="SignalP"/>
    </source>
</evidence>
<reference evidence="3" key="1">
    <citation type="journal article" date="2022" name="bioRxiv">
        <title>Deciphering the potential niche of two novel black yeast fungi from a biological soil crust based on their genomes, phenotypes, and melanin regulation.</title>
        <authorList>
            <consortium name="DOE Joint Genome Institute"/>
            <person name="Carr E.C."/>
            <person name="Barton Q."/>
            <person name="Grambo S."/>
            <person name="Sullivan M."/>
            <person name="Renfro C.M."/>
            <person name="Kuo A."/>
            <person name="Pangilinan J."/>
            <person name="Lipzen A."/>
            <person name="Keymanesh K."/>
            <person name="Savage E."/>
            <person name="Barry K."/>
            <person name="Grigoriev I.V."/>
            <person name="Riekhof W.R."/>
            <person name="Harris S.S."/>
        </authorList>
    </citation>
    <scope>NUCLEOTIDE SEQUENCE</scope>
    <source>
        <strain evidence="3">JF 03-4F</strain>
    </source>
</reference>
<accession>A0AAN6DLX1</accession>
<keyword evidence="4" id="KW-1185">Reference proteome</keyword>
<keyword evidence="2" id="KW-0732">Signal</keyword>
<evidence type="ECO:0000313" key="3">
    <source>
        <dbReference type="EMBL" id="KAI1608879.1"/>
    </source>
</evidence>
<protein>
    <submittedName>
        <fullName evidence="3">Uncharacterized protein</fullName>
    </submittedName>
</protein>
<sequence>MKLITSIAILVLALSASSEPIPQPSSSESHHSFSLSPEMLSSLQEMHHSHMATTLPSHTTGESEIAHVTPIVLHVHQLML</sequence>
<proteinExistence type="predicted"/>
<name>A0AAN6DLX1_9EURO</name>
<dbReference type="AlphaFoldDB" id="A0AAN6DLX1"/>
<evidence type="ECO:0000313" key="4">
    <source>
        <dbReference type="Proteomes" id="UP001203852"/>
    </source>
</evidence>
<dbReference type="Proteomes" id="UP001203852">
    <property type="component" value="Unassembled WGS sequence"/>
</dbReference>
<feature type="compositionally biased region" description="Low complexity" evidence="1">
    <location>
        <begin position="19"/>
        <end position="38"/>
    </location>
</feature>
<comment type="caution">
    <text evidence="3">The sequence shown here is derived from an EMBL/GenBank/DDBJ whole genome shotgun (WGS) entry which is preliminary data.</text>
</comment>
<organism evidence="3 4">
    <name type="scientific">Exophiala viscosa</name>
    <dbReference type="NCBI Taxonomy" id="2486360"/>
    <lineage>
        <taxon>Eukaryota</taxon>
        <taxon>Fungi</taxon>
        <taxon>Dikarya</taxon>
        <taxon>Ascomycota</taxon>
        <taxon>Pezizomycotina</taxon>
        <taxon>Eurotiomycetes</taxon>
        <taxon>Chaetothyriomycetidae</taxon>
        <taxon>Chaetothyriales</taxon>
        <taxon>Herpotrichiellaceae</taxon>
        <taxon>Exophiala</taxon>
    </lineage>
</organism>
<evidence type="ECO:0000256" key="1">
    <source>
        <dbReference type="SAM" id="MobiDB-lite"/>
    </source>
</evidence>
<feature type="region of interest" description="Disordered" evidence="1">
    <location>
        <begin position="19"/>
        <end position="39"/>
    </location>
</feature>
<dbReference type="EMBL" id="MU404362">
    <property type="protein sequence ID" value="KAI1608879.1"/>
    <property type="molecule type" value="Genomic_DNA"/>
</dbReference>
<feature type="signal peptide" evidence="2">
    <location>
        <begin position="1"/>
        <end position="18"/>
    </location>
</feature>